<evidence type="ECO:0000259" key="2">
    <source>
        <dbReference type="Pfam" id="PF00117"/>
    </source>
</evidence>
<dbReference type="NCBIfam" id="TIGR00566">
    <property type="entry name" value="trpG_papA"/>
    <property type="match status" value="1"/>
</dbReference>
<dbReference type="SUPFAM" id="SSF52317">
    <property type="entry name" value="Class I glutamine amidotransferase-like"/>
    <property type="match status" value="1"/>
</dbReference>
<dbReference type="PRINTS" id="PR00096">
    <property type="entry name" value="GATASE"/>
</dbReference>
<dbReference type="Gene3D" id="3.40.50.880">
    <property type="match status" value="1"/>
</dbReference>
<proteinExistence type="predicted"/>
<dbReference type="PRINTS" id="PR00097">
    <property type="entry name" value="ANTSNTHASEII"/>
</dbReference>
<dbReference type="PROSITE" id="PS51273">
    <property type="entry name" value="GATASE_TYPE_1"/>
    <property type="match status" value="1"/>
</dbReference>
<comment type="caution">
    <text evidence="3">The sequence shown here is derived from an EMBL/GenBank/DDBJ whole genome shotgun (WGS) entry which is preliminary data.</text>
</comment>
<feature type="domain" description="Glutamine amidotransferase" evidence="2">
    <location>
        <begin position="15"/>
        <end position="200"/>
    </location>
</feature>
<dbReference type="PANTHER" id="PTHR43418">
    <property type="entry name" value="MULTIFUNCTIONAL TRYPTOPHAN BIOSYNTHESIS PROTEIN-RELATED"/>
    <property type="match status" value="1"/>
</dbReference>
<dbReference type="InterPro" id="IPR029062">
    <property type="entry name" value="Class_I_gatase-like"/>
</dbReference>
<gene>
    <name evidence="3" type="ORF">J2S59_001249</name>
</gene>
<reference evidence="3 4" key="1">
    <citation type="submission" date="2023-07" db="EMBL/GenBank/DDBJ databases">
        <title>Sequencing the genomes of 1000 actinobacteria strains.</title>
        <authorList>
            <person name="Klenk H.-P."/>
        </authorList>
    </citation>
    <scope>NUCLEOTIDE SEQUENCE [LARGE SCALE GENOMIC DNA]</scope>
    <source>
        <strain evidence="3 4">GD13</strain>
    </source>
</reference>
<dbReference type="InterPro" id="IPR050472">
    <property type="entry name" value="Anth_synth/Amidotransfase"/>
</dbReference>
<dbReference type="InterPro" id="IPR017926">
    <property type="entry name" value="GATASE"/>
</dbReference>
<protein>
    <submittedName>
        <fullName evidence="3">Anthranilate synthase/aminodeoxychorismate synthase-like glutamine amidotransferase</fullName>
    </submittedName>
</protein>
<evidence type="ECO:0000313" key="3">
    <source>
        <dbReference type="EMBL" id="MDP9821440.1"/>
    </source>
</evidence>
<keyword evidence="4" id="KW-1185">Reference proteome</keyword>
<sequence>MASPPLDRPEQPRVLVVDHHDSYTHNLLHLLAEVTGRLPDLVQHDTVAVDAVLAGDWTHLVLSPGPGSPAVADDFAVGERILREARVPVLGVCLGMQGLVTAYGGRVDRARPAHGEVAAITHDDTGIFAGLPQGFAAVRYHSLAALDLPAEVEACAWAEEPDGSRVVMGVRHRTRPLHGVQFHPESILTEHGARIIAAFLELA</sequence>
<dbReference type="Proteomes" id="UP001240447">
    <property type="component" value="Unassembled WGS sequence"/>
</dbReference>
<dbReference type="PANTHER" id="PTHR43418:SF4">
    <property type="entry name" value="MULTIFUNCTIONAL TRYPTOPHAN BIOSYNTHESIS PROTEIN"/>
    <property type="match status" value="1"/>
</dbReference>
<dbReference type="Pfam" id="PF00117">
    <property type="entry name" value="GATase"/>
    <property type="match status" value="1"/>
</dbReference>
<organism evidence="3 4">
    <name type="scientific">Nocardioides massiliensis</name>
    <dbReference type="NCBI Taxonomy" id="1325935"/>
    <lineage>
        <taxon>Bacteria</taxon>
        <taxon>Bacillati</taxon>
        <taxon>Actinomycetota</taxon>
        <taxon>Actinomycetes</taxon>
        <taxon>Propionibacteriales</taxon>
        <taxon>Nocardioidaceae</taxon>
        <taxon>Nocardioides</taxon>
    </lineage>
</organism>
<dbReference type="InterPro" id="IPR006221">
    <property type="entry name" value="TrpG/PapA_dom"/>
</dbReference>
<evidence type="ECO:0000313" key="4">
    <source>
        <dbReference type="Proteomes" id="UP001240447"/>
    </source>
</evidence>
<keyword evidence="1" id="KW-0315">Glutamine amidotransferase</keyword>
<dbReference type="RefSeq" id="WP_068121635.1">
    <property type="nucleotide sequence ID" value="NZ_JAUSQM010000001.1"/>
</dbReference>
<evidence type="ECO:0000256" key="1">
    <source>
        <dbReference type="ARBA" id="ARBA00022962"/>
    </source>
</evidence>
<accession>A0ABT9NLZ0</accession>
<dbReference type="CDD" id="cd01743">
    <property type="entry name" value="GATase1_Anthranilate_Synthase"/>
    <property type="match status" value="1"/>
</dbReference>
<name>A0ABT9NLZ0_9ACTN</name>
<dbReference type="EMBL" id="JAUSQM010000001">
    <property type="protein sequence ID" value="MDP9821440.1"/>
    <property type="molecule type" value="Genomic_DNA"/>
</dbReference>